<evidence type="ECO:0000256" key="1">
    <source>
        <dbReference type="ARBA" id="ARBA00022670"/>
    </source>
</evidence>
<keyword evidence="5" id="KW-1015">Disulfide bond</keyword>
<dbReference type="Gene3D" id="2.40.10.10">
    <property type="entry name" value="Trypsin-like serine proteases"/>
    <property type="match status" value="1"/>
</dbReference>
<evidence type="ECO:0000256" key="3">
    <source>
        <dbReference type="ARBA" id="ARBA00022801"/>
    </source>
</evidence>
<keyword evidence="9" id="KW-1185">Reference proteome</keyword>
<dbReference type="SUPFAM" id="SSF50494">
    <property type="entry name" value="Trypsin-like serine proteases"/>
    <property type="match status" value="1"/>
</dbReference>
<dbReference type="InterPro" id="IPR043504">
    <property type="entry name" value="Peptidase_S1_PA_chymotrypsin"/>
</dbReference>
<dbReference type="EMBL" id="JAFHDT010000004">
    <property type="protein sequence ID" value="KAI7811406.1"/>
    <property type="molecule type" value="Genomic_DNA"/>
</dbReference>
<dbReference type="Pfam" id="PF00089">
    <property type="entry name" value="Trypsin"/>
    <property type="match status" value="1"/>
</dbReference>
<dbReference type="FunFam" id="2.40.10.10:FF:000024">
    <property type="entry name" value="Serine protease 53"/>
    <property type="match status" value="1"/>
</dbReference>
<dbReference type="Proteomes" id="UP001059041">
    <property type="component" value="Linkage Group LG4"/>
</dbReference>
<dbReference type="PRINTS" id="PR00722">
    <property type="entry name" value="CHYMOTRYPSIN"/>
</dbReference>
<dbReference type="SMART" id="SM00020">
    <property type="entry name" value="Tryp_SPc"/>
    <property type="match status" value="1"/>
</dbReference>
<sequence>MGRCQNPSLKSLQCCSSSHPLHCHRQQSITGGGDATEGFWPWHISIYRIRYNAILCGGSLINKDWVLTSAGCSIDINNSGSSDIIISLGRVKQSGPNPHEVNRTVSRVITHPDTYDNNIALLRLSSSVDFTAYIKPVCLAAAGSEFDQGLPSWVTGWGFTSSDDEPDTLQETEIPIVSNYNCNIAYHDFFSITDNMMCAGLSDGGKGSCYFDNGGPLVTKQGSRWIQSGIVFQECDISFPSVFTRLSKYQDWINTQIVNNQPGFITFPYYHDNTLDPTSSIPDIPDIPDIFSGSSPDLHLFPFYLTFAIISLIFCPCF</sequence>
<feature type="domain" description="Peptidase S1" evidence="7">
    <location>
        <begin position="29"/>
        <end position="258"/>
    </location>
</feature>
<evidence type="ECO:0000256" key="5">
    <source>
        <dbReference type="ARBA" id="ARBA00023157"/>
    </source>
</evidence>
<dbReference type="InterPro" id="IPR001254">
    <property type="entry name" value="Trypsin_dom"/>
</dbReference>
<evidence type="ECO:0000256" key="4">
    <source>
        <dbReference type="ARBA" id="ARBA00022825"/>
    </source>
</evidence>
<dbReference type="InterPro" id="IPR001314">
    <property type="entry name" value="Peptidase_S1A"/>
</dbReference>
<proteinExistence type="predicted"/>
<evidence type="ECO:0000256" key="2">
    <source>
        <dbReference type="ARBA" id="ARBA00022729"/>
    </source>
</evidence>
<keyword evidence="6" id="KW-0325">Glycoprotein</keyword>
<keyword evidence="2" id="KW-0732">Signal</keyword>
<dbReference type="CDD" id="cd00190">
    <property type="entry name" value="Tryp_SPc"/>
    <property type="match status" value="1"/>
</dbReference>
<name>A0A9W8C8L2_TRIRA</name>
<dbReference type="PANTHER" id="PTHR24253:SF144">
    <property type="entry name" value="CHYMOTRYPSIN-LIKE PROTEASE CTRL-1-RELATED"/>
    <property type="match status" value="1"/>
</dbReference>
<organism evidence="8 9">
    <name type="scientific">Triplophysa rosa</name>
    <name type="common">Cave loach</name>
    <dbReference type="NCBI Taxonomy" id="992332"/>
    <lineage>
        <taxon>Eukaryota</taxon>
        <taxon>Metazoa</taxon>
        <taxon>Chordata</taxon>
        <taxon>Craniata</taxon>
        <taxon>Vertebrata</taxon>
        <taxon>Euteleostomi</taxon>
        <taxon>Actinopterygii</taxon>
        <taxon>Neopterygii</taxon>
        <taxon>Teleostei</taxon>
        <taxon>Ostariophysi</taxon>
        <taxon>Cypriniformes</taxon>
        <taxon>Nemacheilidae</taxon>
        <taxon>Triplophysa</taxon>
    </lineage>
</organism>
<dbReference type="PROSITE" id="PS50240">
    <property type="entry name" value="TRYPSIN_DOM"/>
    <property type="match status" value="1"/>
</dbReference>
<evidence type="ECO:0000313" key="9">
    <source>
        <dbReference type="Proteomes" id="UP001059041"/>
    </source>
</evidence>
<dbReference type="GO" id="GO:0004252">
    <property type="term" value="F:serine-type endopeptidase activity"/>
    <property type="evidence" value="ECO:0007669"/>
    <property type="project" value="InterPro"/>
</dbReference>
<evidence type="ECO:0000256" key="6">
    <source>
        <dbReference type="ARBA" id="ARBA00023180"/>
    </source>
</evidence>
<gene>
    <name evidence="8" type="ORF">IRJ41_014150</name>
</gene>
<protein>
    <recommendedName>
        <fullName evidence="7">Peptidase S1 domain-containing protein</fullName>
    </recommendedName>
</protein>
<keyword evidence="1" id="KW-0645">Protease</keyword>
<dbReference type="AlphaFoldDB" id="A0A9W8C8L2"/>
<dbReference type="PANTHER" id="PTHR24253">
    <property type="entry name" value="TRANSMEMBRANE PROTEASE SERINE"/>
    <property type="match status" value="1"/>
</dbReference>
<keyword evidence="4" id="KW-0720">Serine protease</keyword>
<dbReference type="InterPro" id="IPR009003">
    <property type="entry name" value="Peptidase_S1_PA"/>
</dbReference>
<accession>A0A9W8C8L2</accession>
<reference evidence="8" key="1">
    <citation type="submission" date="2021-02" db="EMBL/GenBank/DDBJ databases">
        <title>Comparative genomics reveals that relaxation of natural selection precedes convergent phenotypic evolution of cavefish.</title>
        <authorList>
            <person name="Peng Z."/>
        </authorList>
    </citation>
    <scope>NUCLEOTIDE SEQUENCE</scope>
    <source>
        <tissue evidence="8">Muscle</tissue>
    </source>
</reference>
<dbReference type="GO" id="GO:0006508">
    <property type="term" value="P:proteolysis"/>
    <property type="evidence" value="ECO:0007669"/>
    <property type="project" value="UniProtKB-KW"/>
</dbReference>
<evidence type="ECO:0000313" key="8">
    <source>
        <dbReference type="EMBL" id="KAI7811406.1"/>
    </source>
</evidence>
<keyword evidence="3" id="KW-0378">Hydrolase</keyword>
<comment type="caution">
    <text evidence="8">The sequence shown here is derived from an EMBL/GenBank/DDBJ whole genome shotgun (WGS) entry which is preliminary data.</text>
</comment>
<evidence type="ECO:0000259" key="7">
    <source>
        <dbReference type="PROSITE" id="PS50240"/>
    </source>
</evidence>